<gene>
    <name evidence="2" type="ORF">H9968_03030</name>
</gene>
<dbReference type="SUPFAM" id="SSF46785">
    <property type="entry name" value="Winged helix' DNA-binding domain"/>
    <property type="match status" value="1"/>
</dbReference>
<proteinExistence type="predicted"/>
<organism evidence="2 3">
    <name type="scientific">Candidatus Anaerobutyricum stercoris</name>
    <dbReference type="NCBI Taxonomy" id="2838457"/>
    <lineage>
        <taxon>Bacteria</taxon>
        <taxon>Bacillati</taxon>
        <taxon>Bacillota</taxon>
        <taxon>Clostridia</taxon>
        <taxon>Lachnospirales</taxon>
        <taxon>Lachnospiraceae</taxon>
        <taxon>Anaerobutyricum</taxon>
    </lineage>
</organism>
<dbReference type="EMBL" id="DXBR01000036">
    <property type="protein sequence ID" value="HIZ38888.1"/>
    <property type="molecule type" value="Genomic_DNA"/>
</dbReference>
<protein>
    <submittedName>
        <fullName evidence="2">Uncharacterized protein</fullName>
    </submittedName>
</protein>
<evidence type="ECO:0000313" key="2">
    <source>
        <dbReference type="EMBL" id="HIZ38888.1"/>
    </source>
</evidence>
<accession>A0A9D2J6Y6</accession>
<reference evidence="2" key="2">
    <citation type="submission" date="2021-04" db="EMBL/GenBank/DDBJ databases">
        <authorList>
            <person name="Gilroy R."/>
        </authorList>
    </citation>
    <scope>NUCLEOTIDE SEQUENCE</scope>
    <source>
        <strain evidence="2">CHK179-28034</strain>
    </source>
</reference>
<sequence length="161" mass="18022">MAPFENITEDGFSLLQQILEHPNTTQGDFFFTEPTVDGQIKILETAGLVRANSEHKLYVTELGRAAIKHHLHEQQQLTLVQQQRQQELESLQTIAESAKKQAELAAAQAENAEKEAKIARRDARFAKVVSVLAIAIPILWDVLKPYLPIISQQISELLSAN</sequence>
<evidence type="ECO:0000313" key="3">
    <source>
        <dbReference type="Proteomes" id="UP000824049"/>
    </source>
</evidence>
<dbReference type="Proteomes" id="UP000824049">
    <property type="component" value="Unassembled WGS sequence"/>
</dbReference>
<feature type="coiled-coil region" evidence="1">
    <location>
        <begin position="81"/>
        <end position="129"/>
    </location>
</feature>
<name>A0A9D2J6Y6_9FIRM</name>
<reference evidence="2" key="1">
    <citation type="journal article" date="2021" name="PeerJ">
        <title>Extensive microbial diversity within the chicken gut microbiome revealed by metagenomics and culture.</title>
        <authorList>
            <person name="Gilroy R."/>
            <person name="Ravi A."/>
            <person name="Getino M."/>
            <person name="Pursley I."/>
            <person name="Horton D.L."/>
            <person name="Alikhan N.F."/>
            <person name="Baker D."/>
            <person name="Gharbi K."/>
            <person name="Hall N."/>
            <person name="Watson M."/>
            <person name="Adriaenssens E.M."/>
            <person name="Foster-Nyarko E."/>
            <person name="Jarju S."/>
            <person name="Secka A."/>
            <person name="Antonio M."/>
            <person name="Oren A."/>
            <person name="Chaudhuri R.R."/>
            <person name="La Ragione R."/>
            <person name="Hildebrand F."/>
            <person name="Pallen M.J."/>
        </authorList>
    </citation>
    <scope>NUCLEOTIDE SEQUENCE</scope>
    <source>
        <strain evidence="2">CHK179-28034</strain>
    </source>
</reference>
<comment type="caution">
    <text evidence="2">The sequence shown here is derived from an EMBL/GenBank/DDBJ whole genome shotgun (WGS) entry which is preliminary data.</text>
</comment>
<dbReference type="AlphaFoldDB" id="A0A9D2J6Y6"/>
<keyword evidence="1" id="KW-0175">Coiled coil</keyword>
<dbReference type="InterPro" id="IPR036390">
    <property type="entry name" value="WH_DNA-bd_sf"/>
</dbReference>
<evidence type="ECO:0000256" key="1">
    <source>
        <dbReference type="SAM" id="Coils"/>
    </source>
</evidence>